<organism evidence="1 2">
    <name type="scientific">Mesonia oceanica</name>
    <dbReference type="NCBI Taxonomy" id="2687242"/>
    <lineage>
        <taxon>Bacteria</taxon>
        <taxon>Pseudomonadati</taxon>
        <taxon>Bacteroidota</taxon>
        <taxon>Flavobacteriia</taxon>
        <taxon>Flavobacteriales</taxon>
        <taxon>Flavobacteriaceae</taxon>
        <taxon>Mesonia</taxon>
    </lineage>
</organism>
<evidence type="ECO:0000313" key="1">
    <source>
        <dbReference type="EMBL" id="VVV00797.1"/>
    </source>
</evidence>
<dbReference type="EMBL" id="CABVMM010000007">
    <property type="protein sequence ID" value="VVV00797.1"/>
    <property type="molecule type" value="Genomic_DNA"/>
</dbReference>
<name>A0AC61Y8I2_9FLAO</name>
<reference evidence="1" key="1">
    <citation type="submission" date="2019-09" db="EMBL/GenBank/DDBJ databases">
        <authorList>
            <person name="Rodrigo-Torres L."/>
            <person name="Arahal R. D."/>
            <person name="Lucena T."/>
        </authorList>
    </citation>
    <scope>NUCLEOTIDE SEQUENCE</scope>
    <source>
        <strain evidence="1">ISS653</strain>
    </source>
</reference>
<sequence>MKVKEFYYESEMISEIRNSLPLESSSIKRTSDKLYCFLIKNHFKAENVVIDYQRKIAFLQFSHTNPYVTDDKILVANTRIVEVHYTNLKTLLLSCIKKNNKNLSFYYQVKQGFSTFNNKSILTTKN</sequence>
<dbReference type="Proteomes" id="UP000356253">
    <property type="component" value="Unassembled WGS sequence"/>
</dbReference>
<protein>
    <submittedName>
        <fullName evidence="1">Uncharacterized protein</fullName>
    </submittedName>
</protein>
<comment type="caution">
    <text evidence="1">The sequence shown here is derived from an EMBL/GenBank/DDBJ whole genome shotgun (WGS) entry which is preliminary data.</text>
</comment>
<accession>A0AC61Y8I2</accession>
<keyword evidence="2" id="KW-1185">Reference proteome</keyword>
<proteinExistence type="predicted"/>
<gene>
    <name evidence="1" type="ORF">FVB9532_02072</name>
</gene>
<evidence type="ECO:0000313" key="2">
    <source>
        <dbReference type="Proteomes" id="UP000356253"/>
    </source>
</evidence>